<gene>
    <name evidence="2" type="ORF">A3F00_05165</name>
</gene>
<organism evidence="2 3">
    <name type="scientific">Candidatus Daviesbacteria bacterium RIFCSPHIGHO2_12_FULL_37_11</name>
    <dbReference type="NCBI Taxonomy" id="1797777"/>
    <lineage>
        <taxon>Bacteria</taxon>
        <taxon>Candidatus Daviesiibacteriota</taxon>
    </lineage>
</organism>
<evidence type="ECO:0000313" key="2">
    <source>
        <dbReference type="EMBL" id="OGE37548.1"/>
    </source>
</evidence>
<protein>
    <recommendedName>
        <fullName evidence="4">Phage holin family protein</fullName>
    </recommendedName>
</protein>
<keyword evidence="1" id="KW-0472">Membrane</keyword>
<dbReference type="Pfam" id="PF04020">
    <property type="entry name" value="Phage_holin_4_2"/>
    <property type="match status" value="1"/>
</dbReference>
<dbReference type="EMBL" id="MFDE01000040">
    <property type="protein sequence ID" value="OGE37548.1"/>
    <property type="molecule type" value="Genomic_DNA"/>
</dbReference>
<comment type="caution">
    <text evidence="2">The sequence shown here is derived from an EMBL/GenBank/DDBJ whole genome shotgun (WGS) entry which is preliminary data.</text>
</comment>
<keyword evidence="1" id="KW-1133">Transmembrane helix</keyword>
<evidence type="ECO:0008006" key="4">
    <source>
        <dbReference type="Google" id="ProtNLM"/>
    </source>
</evidence>
<name>A0A1F5K9Q0_9BACT</name>
<proteinExistence type="predicted"/>
<feature type="transmembrane region" description="Helical" evidence="1">
    <location>
        <begin position="90"/>
        <end position="110"/>
    </location>
</feature>
<dbReference type="AlphaFoldDB" id="A0A1F5K9Q0"/>
<dbReference type="PANTHER" id="PTHR37309:SF1">
    <property type="entry name" value="SLR0284 PROTEIN"/>
    <property type="match status" value="1"/>
</dbReference>
<dbReference type="InterPro" id="IPR007165">
    <property type="entry name" value="Phage_holin_4_2"/>
</dbReference>
<keyword evidence="1" id="KW-0812">Transmembrane</keyword>
<feature type="transmembrane region" description="Helical" evidence="1">
    <location>
        <begin position="62"/>
        <end position="84"/>
    </location>
</feature>
<sequence length="118" mass="12494">MALFIALLLNALALIITSKIVPGIFIESFGKAILAAIVMGIINTLIKPILSILTAPINILTLGLFTFVINAVLFYFAALIVPGFGIDSAWSAILGAIVLSVTATILSTLVKEVRKIKK</sequence>
<reference evidence="2 3" key="1">
    <citation type="journal article" date="2016" name="Nat. Commun.">
        <title>Thousands of microbial genomes shed light on interconnected biogeochemical processes in an aquifer system.</title>
        <authorList>
            <person name="Anantharaman K."/>
            <person name="Brown C.T."/>
            <person name="Hug L.A."/>
            <person name="Sharon I."/>
            <person name="Castelle C.J."/>
            <person name="Probst A.J."/>
            <person name="Thomas B.C."/>
            <person name="Singh A."/>
            <person name="Wilkins M.J."/>
            <person name="Karaoz U."/>
            <person name="Brodie E.L."/>
            <person name="Williams K.H."/>
            <person name="Hubbard S.S."/>
            <person name="Banfield J.F."/>
        </authorList>
    </citation>
    <scope>NUCLEOTIDE SEQUENCE [LARGE SCALE GENOMIC DNA]</scope>
</reference>
<feature type="transmembrane region" description="Helical" evidence="1">
    <location>
        <begin position="29"/>
        <end position="50"/>
    </location>
</feature>
<evidence type="ECO:0000313" key="3">
    <source>
        <dbReference type="Proteomes" id="UP000176527"/>
    </source>
</evidence>
<evidence type="ECO:0000256" key="1">
    <source>
        <dbReference type="SAM" id="Phobius"/>
    </source>
</evidence>
<dbReference type="PANTHER" id="PTHR37309">
    <property type="entry name" value="SLR0284 PROTEIN"/>
    <property type="match status" value="1"/>
</dbReference>
<accession>A0A1F5K9Q0</accession>
<dbReference type="Proteomes" id="UP000176527">
    <property type="component" value="Unassembled WGS sequence"/>
</dbReference>